<evidence type="ECO:0000313" key="2">
    <source>
        <dbReference type="Proteomes" id="UP000079169"/>
    </source>
</evidence>
<dbReference type="AlphaFoldDB" id="A0A1S4ERZ9"/>
<dbReference type="PANTHER" id="PTHR46108">
    <property type="entry name" value="BLUE CHEESE"/>
    <property type="match status" value="1"/>
</dbReference>
<dbReference type="RefSeq" id="XP_017304948.1">
    <property type="nucleotide sequence ID" value="XM_017449459.1"/>
</dbReference>
<keyword evidence="1" id="KW-0853">WD repeat</keyword>
<keyword evidence="2" id="KW-1185">Reference proteome</keyword>
<name>A0A1S4ERZ9_DIACI</name>
<dbReference type="PANTHER" id="PTHR46108:SF4">
    <property type="entry name" value="BLUE CHEESE"/>
    <property type="match status" value="1"/>
</dbReference>
<reference evidence="3" key="1">
    <citation type="submission" date="2025-08" db="UniProtKB">
        <authorList>
            <consortium name="RefSeq"/>
        </authorList>
    </citation>
    <scope>IDENTIFICATION</scope>
</reference>
<dbReference type="InterPro" id="IPR051944">
    <property type="entry name" value="BEACH_domain_protein"/>
</dbReference>
<accession>A0A1S4ERZ9</accession>
<feature type="non-terminal residue" evidence="3">
    <location>
        <position position="88"/>
    </location>
</feature>
<gene>
    <name evidence="3" type="primary">LOC108254472</name>
</gene>
<dbReference type="GeneID" id="108254472"/>
<sequence length="88" mass="9690">SFVYAYIGTPPAWRSVSKLSWKQGACHLIEEVLNPHIITAIYQLGPHYISGLQAPPLQGDCMNALVAEEKIIFGLNARARSQLTLAKI</sequence>
<dbReference type="PaxDb" id="121845-A0A1S4ERZ9"/>
<organism evidence="2 3">
    <name type="scientific">Diaphorina citri</name>
    <name type="common">Asian citrus psyllid</name>
    <dbReference type="NCBI Taxonomy" id="121845"/>
    <lineage>
        <taxon>Eukaryota</taxon>
        <taxon>Metazoa</taxon>
        <taxon>Ecdysozoa</taxon>
        <taxon>Arthropoda</taxon>
        <taxon>Hexapoda</taxon>
        <taxon>Insecta</taxon>
        <taxon>Pterygota</taxon>
        <taxon>Neoptera</taxon>
        <taxon>Paraneoptera</taxon>
        <taxon>Hemiptera</taxon>
        <taxon>Sternorrhyncha</taxon>
        <taxon>Psylloidea</taxon>
        <taxon>Psyllidae</taxon>
        <taxon>Diaphorininae</taxon>
        <taxon>Diaphorina</taxon>
    </lineage>
</organism>
<evidence type="ECO:0000313" key="3">
    <source>
        <dbReference type="RefSeq" id="XP_017304948.1"/>
    </source>
</evidence>
<feature type="non-terminal residue" evidence="3">
    <location>
        <position position="1"/>
    </location>
</feature>
<dbReference type="KEGG" id="dci:108254472"/>
<dbReference type="Proteomes" id="UP000079169">
    <property type="component" value="Unplaced"/>
</dbReference>
<proteinExistence type="predicted"/>
<evidence type="ECO:0000256" key="1">
    <source>
        <dbReference type="ARBA" id="ARBA00022574"/>
    </source>
</evidence>
<protein>
    <submittedName>
        <fullName evidence="3">WD repeat and FYVE domain-containing protein 3-like</fullName>
    </submittedName>
</protein>